<dbReference type="Proteomes" id="UP000199459">
    <property type="component" value="Unassembled WGS sequence"/>
</dbReference>
<dbReference type="AlphaFoldDB" id="A0A1H8CH12"/>
<gene>
    <name evidence="1" type="ORF">SAMN05216325_104180</name>
</gene>
<organism evidence="1 2">
    <name type="scientific">Nitrosomonas marina</name>
    <dbReference type="NCBI Taxonomy" id="917"/>
    <lineage>
        <taxon>Bacteria</taxon>
        <taxon>Pseudomonadati</taxon>
        <taxon>Pseudomonadota</taxon>
        <taxon>Betaproteobacteria</taxon>
        <taxon>Nitrosomonadales</taxon>
        <taxon>Nitrosomonadaceae</taxon>
        <taxon>Nitrosomonas</taxon>
    </lineage>
</organism>
<dbReference type="EMBL" id="FOCP01000004">
    <property type="protein sequence ID" value="SEM93568.1"/>
    <property type="molecule type" value="Genomic_DNA"/>
</dbReference>
<protein>
    <submittedName>
        <fullName evidence="1">Uncharacterized protein</fullName>
    </submittedName>
</protein>
<evidence type="ECO:0000313" key="1">
    <source>
        <dbReference type="EMBL" id="SEM93568.1"/>
    </source>
</evidence>
<dbReference type="OrthoDB" id="6089612at2"/>
<evidence type="ECO:0000313" key="2">
    <source>
        <dbReference type="Proteomes" id="UP000199459"/>
    </source>
</evidence>
<sequence>MNTKLFTENLKANNIMNEFILEEAVSLIYRLAILKKNATADTKPDITQIGHICGVLTMNDQIEIVIKFHDELRQFTKEEFNNEVLLYEN</sequence>
<name>A0A1H8CH12_9PROT</name>
<accession>A0A1H8CH12</accession>
<reference evidence="1 2" key="1">
    <citation type="submission" date="2016-10" db="EMBL/GenBank/DDBJ databases">
        <authorList>
            <person name="de Groot N.N."/>
        </authorList>
    </citation>
    <scope>NUCLEOTIDE SEQUENCE [LARGE SCALE GENOMIC DNA]</scope>
    <source>
        <strain evidence="1 2">Nm22</strain>
    </source>
</reference>
<proteinExistence type="predicted"/>